<keyword evidence="1" id="KW-0547">Nucleotide-binding</keyword>
<accession>A0A2P4X5B3</accession>
<comment type="caution">
    <text evidence="1">The sequence shown here is derived from an EMBL/GenBank/DDBJ whole genome shotgun (WGS) entry which is preliminary data.</text>
</comment>
<dbReference type="Proteomes" id="UP000237271">
    <property type="component" value="Unassembled WGS sequence"/>
</dbReference>
<keyword evidence="2" id="KW-1185">Reference proteome</keyword>
<evidence type="ECO:0000313" key="2">
    <source>
        <dbReference type="Proteomes" id="UP000237271"/>
    </source>
</evidence>
<dbReference type="GO" id="GO:0005524">
    <property type="term" value="F:ATP binding"/>
    <property type="evidence" value="ECO:0007669"/>
    <property type="project" value="UniProtKB-KW"/>
</dbReference>
<dbReference type="EMBL" id="NCKW01016833">
    <property type="protein sequence ID" value="POM60743.1"/>
    <property type="molecule type" value="Genomic_DNA"/>
</dbReference>
<dbReference type="AlphaFoldDB" id="A0A2P4X5B3"/>
<evidence type="ECO:0000313" key="1">
    <source>
        <dbReference type="EMBL" id="POM60743.1"/>
    </source>
</evidence>
<protein>
    <submittedName>
        <fullName evidence="1">ATP-binding cassette (ABC) Superfamily</fullName>
    </submittedName>
</protein>
<sequence>MRLRSVQPLVACSIWFSYPRARYHERVSYPFDSEFENAEDEGAVTESQEISSNLDERCSTARRFRGNILCAFHASVSSGYYPPYEETGSPMFLEKLSAPRGLNQGHTSRGAYECALVQNEPLFVDDIEAARCVLLAPHRVLFQGRSLLIMCLAKTLTTKL</sequence>
<keyword evidence="1" id="KW-0067">ATP-binding</keyword>
<gene>
    <name evidence="1" type="ORF">PHPALM_30357</name>
</gene>
<reference evidence="1 2" key="1">
    <citation type="journal article" date="2017" name="Genome Biol. Evol.">
        <title>Phytophthora megakarya and P. palmivora, closely related causal agents of cacao black pod rot, underwent increases in genome sizes and gene numbers by different mechanisms.</title>
        <authorList>
            <person name="Ali S.S."/>
            <person name="Shao J."/>
            <person name="Lary D.J."/>
            <person name="Kronmiller B."/>
            <person name="Shen D."/>
            <person name="Strem M.D."/>
            <person name="Amoako-Attah I."/>
            <person name="Akrofi A.Y."/>
            <person name="Begoude B.A."/>
            <person name="Ten Hoopen G.M."/>
            <person name="Coulibaly K."/>
            <person name="Kebe B.I."/>
            <person name="Melnick R.L."/>
            <person name="Guiltinan M.J."/>
            <person name="Tyler B.M."/>
            <person name="Meinhardt L.W."/>
            <person name="Bailey B.A."/>
        </authorList>
    </citation>
    <scope>NUCLEOTIDE SEQUENCE [LARGE SCALE GENOMIC DNA]</scope>
    <source>
        <strain evidence="2">sbr112.9</strain>
    </source>
</reference>
<proteinExistence type="predicted"/>
<organism evidence="1 2">
    <name type="scientific">Phytophthora palmivora</name>
    <dbReference type="NCBI Taxonomy" id="4796"/>
    <lineage>
        <taxon>Eukaryota</taxon>
        <taxon>Sar</taxon>
        <taxon>Stramenopiles</taxon>
        <taxon>Oomycota</taxon>
        <taxon>Peronosporomycetes</taxon>
        <taxon>Peronosporales</taxon>
        <taxon>Peronosporaceae</taxon>
        <taxon>Phytophthora</taxon>
    </lineage>
</organism>
<name>A0A2P4X5B3_9STRA</name>